<dbReference type="SUPFAM" id="SSF75304">
    <property type="entry name" value="Amidase signature (AS) enzymes"/>
    <property type="match status" value="1"/>
</dbReference>
<protein>
    <recommendedName>
        <fullName evidence="7">Glutamyl-tRNA(Gln) amidotransferase subunit A</fullName>
        <shortName evidence="7">Glu-ADT subunit A</shortName>
        <ecNumber evidence="7">6.3.5.7</ecNumber>
    </recommendedName>
</protein>
<dbReference type="HAMAP" id="MF_00120">
    <property type="entry name" value="GatA"/>
    <property type="match status" value="1"/>
</dbReference>
<name>A0A538T5R8_UNCEI</name>
<evidence type="ECO:0000313" key="9">
    <source>
        <dbReference type="EMBL" id="TMQ58982.1"/>
    </source>
</evidence>
<evidence type="ECO:0000256" key="1">
    <source>
        <dbReference type="ARBA" id="ARBA00008069"/>
    </source>
</evidence>
<dbReference type="PANTHER" id="PTHR11895">
    <property type="entry name" value="TRANSAMIDASE"/>
    <property type="match status" value="1"/>
</dbReference>
<keyword evidence="2 7" id="KW-0436">Ligase</keyword>
<accession>A0A538T5R8</accession>
<dbReference type="PANTHER" id="PTHR11895:SF151">
    <property type="entry name" value="GLUTAMYL-TRNA(GLN) AMIDOTRANSFERASE SUBUNIT A"/>
    <property type="match status" value="1"/>
</dbReference>
<dbReference type="InterPro" id="IPR023631">
    <property type="entry name" value="Amidase_dom"/>
</dbReference>
<dbReference type="InterPro" id="IPR020556">
    <property type="entry name" value="Amidase_CS"/>
</dbReference>
<feature type="active site" description="Acyl-ester intermediate" evidence="7">
    <location>
        <position position="180"/>
    </location>
</feature>
<comment type="similarity">
    <text evidence="1 7">Belongs to the amidase family. GatA subfamily.</text>
</comment>
<evidence type="ECO:0000313" key="10">
    <source>
        <dbReference type="Proteomes" id="UP000316852"/>
    </source>
</evidence>
<reference evidence="9 10" key="1">
    <citation type="journal article" date="2019" name="Nat. Microbiol.">
        <title>Mediterranean grassland soil C-N compound turnover is dependent on rainfall and depth, and is mediated by genomically divergent microorganisms.</title>
        <authorList>
            <person name="Diamond S."/>
            <person name="Andeer P.F."/>
            <person name="Li Z."/>
            <person name="Crits-Christoph A."/>
            <person name="Burstein D."/>
            <person name="Anantharaman K."/>
            <person name="Lane K.R."/>
            <person name="Thomas B.C."/>
            <person name="Pan C."/>
            <person name="Northen T.R."/>
            <person name="Banfield J.F."/>
        </authorList>
    </citation>
    <scope>NUCLEOTIDE SEQUENCE [LARGE SCALE GENOMIC DNA]</scope>
    <source>
        <strain evidence="9">WS_6</strain>
    </source>
</reference>
<evidence type="ECO:0000259" key="8">
    <source>
        <dbReference type="Pfam" id="PF01425"/>
    </source>
</evidence>
<evidence type="ECO:0000256" key="2">
    <source>
        <dbReference type="ARBA" id="ARBA00022598"/>
    </source>
</evidence>
<feature type="active site" description="Charge relay system" evidence="7">
    <location>
        <position position="81"/>
    </location>
</feature>
<dbReference type="Pfam" id="PF01425">
    <property type="entry name" value="Amidase"/>
    <property type="match status" value="1"/>
</dbReference>
<dbReference type="GO" id="GO:0005524">
    <property type="term" value="F:ATP binding"/>
    <property type="evidence" value="ECO:0007669"/>
    <property type="project" value="UniProtKB-KW"/>
</dbReference>
<evidence type="ECO:0000256" key="3">
    <source>
        <dbReference type="ARBA" id="ARBA00022741"/>
    </source>
</evidence>
<evidence type="ECO:0000256" key="4">
    <source>
        <dbReference type="ARBA" id="ARBA00022840"/>
    </source>
</evidence>
<comment type="subunit">
    <text evidence="7">Heterotrimer of A, B and C subunits.</text>
</comment>
<dbReference type="EMBL" id="VBOW01000027">
    <property type="protein sequence ID" value="TMQ58982.1"/>
    <property type="molecule type" value="Genomic_DNA"/>
</dbReference>
<feature type="domain" description="Amidase" evidence="8">
    <location>
        <begin position="26"/>
        <end position="468"/>
    </location>
</feature>
<dbReference type="InterPro" id="IPR004412">
    <property type="entry name" value="GatA"/>
</dbReference>
<organism evidence="9 10">
    <name type="scientific">Eiseniibacteriota bacterium</name>
    <dbReference type="NCBI Taxonomy" id="2212470"/>
    <lineage>
        <taxon>Bacteria</taxon>
        <taxon>Candidatus Eiseniibacteriota</taxon>
    </lineage>
</organism>
<feature type="active site" description="Charge relay system" evidence="7">
    <location>
        <position position="156"/>
    </location>
</feature>
<keyword evidence="5 7" id="KW-0648">Protein biosynthesis</keyword>
<comment type="function">
    <text evidence="7">Allows the formation of correctly charged Gln-tRNA(Gln) through the transamidation of misacylated Glu-tRNA(Gln) in organisms which lack glutaminyl-tRNA synthetase. The reaction takes place in the presence of glutamine and ATP through an activated gamma-phospho-Glu-tRNA(Gln).</text>
</comment>
<comment type="caution">
    <text evidence="9">The sequence shown here is derived from an EMBL/GenBank/DDBJ whole genome shotgun (WGS) entry which is preliminary data.</text>
</comment>
<keyword evidence="9" id="KW-0808">Transferase</keyword>
<dbReference type="Proteomes" id="UP000316852">
    <property type="component" value="Unassembled WGS sequence"/>
</dbReference>
<evidence type="ECO:0000256" key="6">
    <source>
        <dbReference type="ARBA" id="ARBA00047407"/>
    </source>
</evidence>
<dbReference type="GO" id="GO:0050567">
    <property type="term" value="F:glutaminyl-tRNA synthase (glutamine-hydrolyzing) activity"/>
    <property type="evidence" value="ECO:0007669"/>
    <property type="project" value="UniProtKB-UniRule"/>
</dbReference>
<dbReference type="GO" id="GO:0030956">
    <property type="term" value="C:glutamyl-tRNA(Gln) amidotransferase complex"/>
    <property type="evidence" value="ECO:0007669"/>
    <property type="project" value="InterPro"/>
</dbReference>
<dbReference type="NCBIfam" id="TIGR00132">
    <property type="entry name" value="gatA"/>
    <property type="match status" value="1"/>
</dbReference>
<comment type="catalytic activity">
    <reaction evidence="6 7">
        <text>L-glutamyl-tRNA(Gln) + L-glutamine + ATP + H2O = L-glutaminyl-tRNA(Gln) + L-glutamate + ADP + phosphate + H(+)</text>
        <dbReference type="Rhea" id="RHEA:17521"/>
        <dbReference type="Rhea" id="RHEA-COMP:9681"/>
        <dbReference type="Rhea" id="RHEA-COMP:9684"/>
        <dbReference type="ChEBI" id="CHEBI:15377"/>
        <dbReference type="ChEBI" id="CHEBI:15378"/>
        <dbReference type="ChEBI" id="CHEBI:29985"/>
        <dbReference type="ChEBI" id="CHEBI:30616"/>
        <dbReference type="ChEBI" id="CHEBI:43474"/>
        <dbReference type="ChEBI" id="CHEBI:58359"/>
        <dbReference type="ChEBI" id="CHEBI:78520"/>
        <dbReference type="ChEBI" id="CHEBI:78521"/>
        <dbReference type="ChEBI" id="CHEBI:456216"/>
        <dbReference type="EC" id="6.3.5.7"/>
    </reaction>
</comment>
<keyword evidence="4 7" id="KW-0067">ATP-binding</keyword>
<evidence type="ECO:0000256" key="7">
    <source>
        <dbReference type="HAMAP-Rule" id="MF_00120"/>
    </source>
</evidence>
<dbReference type="AlphaFoldDB" id="A0A538T5R8"/>
<sequence length="493" mass="52855">MSKAEVLESAEAIGRAVLSGDRSAAEVARTFLDRMDGTADRLHTYLHRDRERTLAMARAVDSRIASGERLTPLAGVPVALKDNLCTRGVPTTCGSKILEGYLPPYDAHVVERLREAGAVFTGKTNCDEFAMGSSTENSAFFPTRNPWDLERVPGGSSGGSAAAVAAGEAALALGSDTGGSVRQPAAFCGVFGLKPTYGAVSRYGLVAFASSLDQIGPIARTARDTALLYNAICGRDERDMTSRAEAAPVPLEELERGVSGLRLGIPRDLIGEGVDPEILGSLDRVAKTLAGKGAEVLDVRLPHARYSIATYYLIAPAEASSNLARYDGVRYGFRAKSADLRSMYAATRGRGFGREVRRRILLGTYALSAGYYDAYYLRAMKVRTLIRRDFDEAFTRADAILLPTTPTPPFKIGEKVDDPLAMYLNDIFSIPASLAGVPAVSFPAGSTRAKLPIGLQLVGRPFEEATLLRIARAWESENVDAARVPPFLGGRGR</sequence>
<dbReference type="InterPro" id="IPR036928">
    <property type="entry name" value="AS_sf"/>
</dbReference>
<dbReference type="GO" id="GO:0016740">
    <property type="term" value="F:transferase activity"/>
    <property type="evidence" value="ECO:0007669"/>
    <property type="project" value="UniProtKB-KW"/>
</dbReference>
<dbReference type="PROSITE" id="PS00571">
    <property type="entry name" value="AMIDASES"/>
    <property type="match status" value="1"/>
</dbReference>
<evidence type="ECO:0000256" key="5">
    <source>
        <dbReference type="ARBA" id="ARBA00022917"/>
    </source>
</evidence>
<proteinExistence type="inferred from homology"/>
<gene>
    <name evidence="7 9" type="primary">gatA</name>
    <name evidence="9" type="ORF">E6K76_06425</name>
</gene>
<dbReference type="EC" id="6.3.5.7" evidence="7"/>
<dbReference type="GO" id="GO:0006412">
    <property type="term" value="P:translation"/>
    <property type="evidence" value="ECO:0007669"/>
    <property type="project" value="UniProtKB-UniRule"/>
</dbReference>
<dbReference type="Gene3D" id="3.90.1300.10">
    <property type="entry name" value="Amidase signature (AS) domain"/>
    <property type="match status" value="1"/>
</dbReference>
<dbReference type="InterPro" id="IPR000120">
    <property type="entry name" value="Amidase"/>
</dbReference>
<keyword evidence="3 7" id="KW-0547">Nucleotide-binding</keyword>